<protein>
    <submittedName>
        <fullName evidence="2">Unannotated protein</fullName>
    </submittedName>
</protein>
<proteinExistence type="predicted"/>
<evidence type="ECO:0000256" key="1">
    <source>
        <dbReference type="SAM" id="MobiDB-lite"/>
    </source>
</evidence>
<dbReference type="AlphaFoldDB" id="A0A6J7UTS4"/>
<dbReference type="EMBL" id="CAFBQW010000350">
    <property type="protein sequence ID" value="CAB5069415.1"/>
    <property type="molecule type" value="Genomic_DNA"/>
</dbReference>
<gene>
    <name evidence="2" type="ORF">UFOPK4354_02074</name>
</gene>
<organism evidence="2">
    <name type="scientific">freshwater metagenome</name>
    <dbReference type="NCBI Taxonomy" id="449393"/>
    <lineage>
        <taxon>unclassified sequences</taxon>
        <taxon>metagenomes</taxon>
        <taxon>ecological metagenomes</taxon>
    </lineage>
</organism>
<evidence type="ECO:0000313" key="2">
    <source>
        <dbReference type="EMBL" id="CAB5069415.1"/>
    </source>
</evidence>
<accession>A0A6J7UTS4</accession>
<name>A0A6J7UTS4_9ZZZZ</name>
<reference evidence="2" key="1">
    <citation type="submission" date="2020-05" db="EMBL/GenBank/DDBJ databases">
        <authorList>
            <person name="Chiriac C."/>
            <person name="Salcher M."/>
            <person name="Ghai R."/>
            <person name="Kavagutti S V."/>
        </authorList>
    </citation>
    <scope>NUCLEOTIDE SEQUENCE</scope>
</reference>
<sequence length="181" mass="19785">MNLVFSCVSAFSFAAELRLCEGNRIKVDKLSNFFQCGNGKAAQKKHRGSAPANQSADPRLHNGATNTQRLVLCLFDSPPEIRKRRAPQILLCLNRVLDRSSGIEHPTIGTDDRTEGREVVLKGEVVGALEADWTREADALGRHVSEDHALEAGGSQWLRRVDANGMTESIARGLVHGNDLS</sequence>
<feature type="region of interest" description="Disordered" evidence="1">
    <location>
        <begin position="43"/>
        <end position="62"/>
    </location>
</feature>